<dbReference type="InterPro" id="IPR007612">
    <property type="entry name" value="LOR"/>
</dbReference>
<evidence type="ECO:0000259" key="3">
    <source>
        <dbReference type="Pfam" id="PF08268"/>
    </source>
</evidence>
<dbReference type="InterPro" id="IPR025659">
    <property type="entry name" value="Tubby-like_C"/>
</dbReference>
<protein>
    <recommendedName>
        <fullName evidence="3">F-box associated beta-propeller type 3 domain-containing protein</fullName>
    </recommendedName>
</protein>
<dbReference type="InterPro" id="IPR013187">
    <property type="entry name" value="F-box-assoc_dom_typ3"/>
</dbReference>
<feature type="region of interest" description="Disordered" evidence="2">
    <location>
        <begin position="1"/>
        <end position="26"/>
    </location>
</feature>
<feature type="domain" description="F-box associated beta-propeller type 3" evidence="3">
    <location>
        <begin position="81"/>
        <end position="284"/>
    </location>
</feature>
<dbReference type="SUPFAM" id="SSF50969">
    <property type="entry name" value="YVTN repeat-like/Quinoprotein amine dehydrogenase"/>
    <property type="match status" value="1"/>
</dbReference>
<dbReference type="Proteomes" id="UP001341281">
    <property type="component" value="Chromosome 03"/>
</dbReference>
<evidence type="ECO:0000313" key="5">
    <source>
        <dbReference type="Proteomes" id="UP001341281"/>
    </source>
</evidence>
<evidence type="ECO:0000256" key="1">
    <source>
        <dbReference type="ARBA" id="ARBA00005437"/>
    </source>
</evidence>
<keyword evidence="5" id="KW-1185">Reference proteome</keyword>
<dbReference type="InterPro" id="IPR011044">
    <property type="entry name" value="Quino_amine_DH_bsu"/>
</dbReference>
<dbReference type="Pfam" id="PF08268">
    <property type="entry name" value="FBA_3"/>
    <property type="match status" value="1"/>
</dbReference>
<dbReference type="InterPro" id="IPR038595">
    <property type="entry name" value="LOR_sf"/>
</dbReference>
<dbReference type="SUPFAM" id="SSF54518">
    <property type="entry name" value="Tubby C-terminal domain-like"/>
    <property type="match status" value="1"/>
</dbReference>
<reference evidence="4 5" key="1">
    <citation type="submission" date="2024-02" db="EMBL/GenBank/DDBJ databases">
        <title>High-quality chromosome-scale genome assembly of Pensacola bahiagrass (Paspalum notatum Flugge var. saurae).</title>
        <authorList>
            <person name="Vega J.M."/>
            <person name="Podio M."/>
            <person name="Orjuela J."/>
            <person name="Siena L.A."/>
            <person name="Pessino S.C."/>
            <person name="Combes M.C."/>
            <person name="Mariac C."/>
            <person name="Albertini E."/>
            <person name="Pupilli F."/>
            <person name="Ortiz J.P.A."/>
            <person name="Leblanc O."/>
        </authorList>
    </citation>
    <scope>NUCLEOTIDE SEQUENCE [LARGE SCALE GENOMIC DNA]</scope>
    <source>
        <strain evidence="4">R1</strain>
        <tissue evidence="4">Leaf</tissue>
    </source>
</reference>
<evidence type="ECO:0000256" key="2">
    <source>
        <dbReference type="SAM" id="MobiDB-lite"/>
    </source>
</evidence>
<accession>A0AAQ3WIC8</accession>
<name>A0AAQ3WIC8_PASNO</name>
<dbReference type="PANTHER" id="PTHR31087:SF87">
    <property type="entry name" value="PROTEIN LURP-ONE-RELATED 15"/>
    <property type="match status" value="1"/>
</dbReference>
<proteinExistence type="inferred from homology"/>
<dbReference type="InterPro" id="IPR017451">
    <property type="entry name" value="F-box-assoc_interact_dom"/>
</dbReference>
<sequence>MASPKLLAQDKDGNLPRDAPSKPLARPRTISYPWRSLLAVAAYPADASRVDVRLLDMASGAVVAQLDAGQSNGRLFGMSGGLLCSVSGATGNAAVIRVLDPATGAMTGVATIGTSTTAGATPTSLTYVFGQVPKTGEHKVLRIYTSGHNQQQQSCEILTLLCGGGWEQSWRPAASPPVLVDAKNSRHRAVTHGVVHFMTPDSAEYDGIVSFDLATEKWKPALLRNPAASEGFRHCLRSCLSLVDLNGCLVSVCPDYRSKSIDMWVLADLGMGTWLRIQALRQESVLQTGELMAQPLTVADDGRIALWVAAPNGAVRVYDPKTAPAPVVAAHFCAPYVVQLTVKEKVMSLREGDFTITDANGAVVIRVKGSILSIHNNRLILDANGNPLLTLREKVFSMHNTWEVYKGDSSKQSDLLFIAKKSSILQPFKTEMNIYLASNTSHEVCDFKMKGSFKERACSFYLGDSNTLIAQCTPSGSADAPSAQCLKRVVGSRQLRVPKKPRLLDPTEAISIGPLSGTVALDIDVPIVRASSPEDKTMDDRHTRDG</sequence>
<dbReference type="Gene3D" id="2.40.160.200">
    <property type="entry name" value="LURP1-related"/>
    <property type="match status" value="1"/>
</dbReference>
<dbReference type="NCBIfam" id="TIGR01640">
    <property type="entry name" value="F_box_assoc_1"/>
    <property type="match status" value="1"/>
</dbReference>
<dbReference type="EMBL" id="CP144747">
    <property type="protein sequence ID" value="WVZ62500.1"/>
    <property type="molecule type" value="Genomic_DNA"/>
</dbReference>
<dbReference type="PANTHER" id="PTHR31087">
    <property type="match status" value="1"/>
</dbReference>
<dbReference type="Pfam" id="PF04525">
    <property type="entry name" value="LOR"/>
    <property type="match status" value="1"/>
</dbReference>
<gene>
    <name evidence="4" type="ORF">U9M48_012247</name>
</gene>
<organism evidence="4 5">
    <name type="scientific">Paspalum notatum var. saurae</name>
    <dbReference type="NCBI Taxonomy" id="547442"/>
    <lineage>
        <taxon>Eukaryota</taxon>
        <taxon>Viridiplantae</taxon>
        <taxon>Streptophyta</taxon>
        <taxon>Embryophyta</taxon>
        <taxon>Tracheophyta</taxon>
        <taxon>Spermatophyta</taxon>
        <taxon>Magnoliopsida</taxon>
        <taxon>Liliopsida</taxon>
        <taxon>Poales</taxon>
        <taxon>Poaceae</taxon>
        <taxon>PACMAD clade</taxon>
        <taxon>Panicoideae</taxon>
        <taxon>Andropogonodae</taxon>
        <taxon>Paspaleae</taxon>
        <taxon>Paspalinae</taxon>
        <taxon>Paspalum</taxon>
    </lineage>
</organism>
<comment type="similarity">
    <text evidence="1">Belongs to the LOR family.</text>
</comment>
<dbReference type="AlphaFoldDB" id="A0AAQ3WIC8"/>
<evidence type="ECO:0000313" key="4">
    <source>
        <dbReference type="EMBL" id="WVZ62500.1"/>
    </source>
</evidence>